<reference evidence="5" key="1">
    <citation type="submission" date="2024-07" db="EMBL/GenBank/DDBJ databases">
        <authorList>
            <person name="Biller S.J."/>
        </authorList>
    </citation>
    <scope>NUCLEOTIDE SEQUENCE</scope>
    <source>
        <strain evidence="5">WC2409</strain>
    </source>
</reference>
<comment type="similarity">
    <text evidence="2 4">Belongs to the pterin-4-alpha-carbinolamine dehydratase family.</text>
</comment>
<dbReference type="RefSeq" id="WP_367771869.1">
    <property type="nucleotide sequence ID" value="NZ_CP165625.1"/>
</dbReference>
<proteinExistence type="inferred from homology"/>
<keyword evidence="3 4" id="KW-0456">Lyase</keyword>
<dbReference type="SUPFAM" id="SSF55248">
    <property type="entry name" value="PCD-like"/>
    <property type="match status" value="1"/>
</dbReference>
<sequence>MEKYNEETAQPKLREIKGWFFKNEAIEKNFIFKNFSEALGFIVQVGLLAEKQNHHPEWFNVYNKVDIRLSTHSANGLTDKDFELANSIEQLF</sequence>
<dbReference type="NCBIfam" id="NF002018">
    <property type="entry name" value="PRK00823.1-3"/>
    <property type="match status" value="1"/>
</dbReference>
<gene>
    <name evidence="5" type="ORF">AB3G34_11235</name>
</gene>
<organism evidence="5">
    <name type="scientific">Flavobacterium sp. WC2409</name>
    <dbReference type="NCBI Taxonomy" id="3234139"/>
    <lineage>
        <taxon>Bacteria</taxon>
        <taxon>Pseudomonadati</taxon>
        <taxon>Bacteroidota</taxon>
        <taxon>Flavobacteriia</taxon>
        <taxon>Flavobacteriales</taxon>
        <taxon>Flavobacteriaceae</taxon>
        <taxon>Flavobacterium</taxon>
    </lineage>
</organism>
<dbReference type="EC" id="4.2.1.96" evidence="4"/>
<evidence type="ECO:0000256" key="2">
    <source>
        <dbReference type="ARBA" id="ARBA00006472"/>
    </source>
</evidence>
<dbReference type="HAMAP" id="MF_00434">
    <property type="entry name" value="Pterin_4_alpha"/>
    <property type="match status" value="1"/>
</dbReference>
<dbReference type="InterPro" id="IPR001533">
    <property type="entry name" value="Pterin_deHydtase"/>
</dbReference>
<evidence type="ECO:0000256" key="3">
    <source>
        <dbReference type="ARBA" id="ARBA00023239"/>
    </source>
</evidence>
<evidence type="ECO:0000313" key="5">
    <source>
        <dbReference type="EMBL" id="XDU94460.1"/>
    </source>
</evidence>
<dbReference type="GO" id="GO:0006729">
    <property type="term" value="P:tetrahydrobiopterin biosynthetic process"/>
    <property type="evidence" value="ECO:0007669"/>
    <property type="project" value="InterPro"/>
</dbReference>
<evidence type="ECO:0000256" key="1">
    <source>
        <dbReference type="ARBA" id="ARBA00001554"/>
    </source>
</evidence>
<dbReference type="PANTHER" id="PTHR12599">
    <property type="entry name" value="PTERIN-4-ALPHA-CARBINOLAMINE DEHYDRATASE"/>
    <property type="match status" value="1"/>
</dbReference>
<protein>
    <recommendedName>
        <fullName evidence="4">Putative pterin-4-alpha-carbinolamine dehydratase</fullName>
        <shortName evidence="4">PHS</shortName>
        <ecNumber evidence="4">4.2.1.96</ecNumber>
    </recommendedName>
    <alternativeName>
        <fullName evidence="4">4-alpha-hydroxy-tetrahydropterin dehydratase</fullName>
    </alternativeName>
    <alternativeName>
        <fullName evidence="4">Pterin carbinolamine dehydratase</fullName>
        <shortName evidence="4">PCD</shortName>
    </alternativeName>
</protein>
<accession>A0AB39VYR4</accession>
<dbReference type="AlphaFoldDB" id="A0AB39VYR4"/>
<evidence type="ECO:0000256" key="4">
    <source>
        <dbReference type="HAMAP-Rule" id="MF_00434"/>
    </source>
</evidence>
<dbReference type="PANTHER" id="PTHR12599:SF0">
    <property type="entry name" value="PTERIN-4-ALPHA-CARBINOLAMINE DEHYDRATASE"/>
    <property type="match status" value="1"/>
</dbReference>
<name>A0AB39VYR4_9FLAO</name>
<dbReference type="EMBL" id="CP165625">
    <property type="protein sequence ID" value="XDU94460.1"/>
    <property type="molecule type" value="Genomic_DNA"/>
</dbReference>
<comment type="catalytic activity">
    <reaction evidence="1 4">
        <text>(4aS,6R)-4a-hydroxy-L-erythro-5,6,7,8-tetrahydrobiopterin = (6R)-L-erythro-6,7-dihydrobiopterin + H2O</text>
        <dbReference type="Rhea" id="RHEA:11920"/>
        <dbReference type="ChEBI" id="CHEBI:15377"/>
        <dbReference type="ChEBI" id="CHEBI:15642"/>
        <dbReference type="ChEBI" id="CHEBI:43120"/>
        <dbReference type="EC" id="4.2.1.96"/>
    </reaction>
</comment>
<dbReference type="Pfam" id="PF01329">
    <property type="entry name" value="Pterin_4a"/>
    <property type="match status" value="1"/>
</dbReference>
<dbReference type="GO" id="GO:0008124">
    <property type="term" value="F:4-alpha-hydroxytetrahydrobiopterin dehydratase activity"/>
    <property type="evidence" value="ECO:0007669"/>
    <property type="project" value="UniProtKB-UniRule"/>
</dbReference>
<dbReference type="Gene3D" id="3.30.1360.20">
    <property type="entry name" value="Transcriptional coactivator/pterin dehydratase"/>
    <property type="match status" value="1"/>
</dbReference>
<dbReference type="InterPro" id="IPR036428">
    <property type="entry name" value="PCD_sf"/>
</dbReference>
<dbReference type="NCBIfam" id="NF002017">
    <property type="entry name" value="PRK00823.1-2"/>
    <property type="match status" value="1"/>
</dbReference>